<name>A0ABS4HQJ8_9BACL</name>
<dbReference type="EMBL" id="JAGGKV010000001">
    <property type="protein sequence ID" value="MBP1960886.1"/>
    <property type="molecule type" value="Genomic_DNA"/>
</dbReference>
<comment type="caution">
    <text evidence="1">The sequence shown here is derived from an EMBL/GenBank/DDBJ whole genome shotgun (WGS) entry which is preliminary data.</text>
</comment>
<protein>
    <recommendedName>
        <fullName evidence="3">Transporter</fullName>
    </recommendedName>
</protein>
<reference evidence="1 2" key="1">
    <citation type="submission" date="2021-03" db="EMBL/GenBank/DDBJ databases">
        <title>Genomic Encyclopedia of Type Strains, Phase IV (KMG-IV): sequencing the most valuable type-strain genomes for metagenomic binning, comparative biology and taxonomic classification.</title>
        <authorList>
            <person name="Goeker M."/>
        </authorList>
    </citation>
    <scope>NUCLEOTIDE SEQUENCE [LARGE SCALE GENOMIC DNA]</scope>
    <source>
        <strain evidence="1 2">DSM 24950</strain>
    </source>
</reference>
<sequence length="95" mass="11342">MFYIPQVQVYMRQPQPQLPPPAFIPQKPEVSYVVDCLYEYTYIWLLNGDNFWFYPTRVEYGEVSGYRWNGAFWMFYGIDPRIIDAVACPPIPTLY</sequence>
<evidence type="ECO:0000313" key="1">
    <source>
        <dbReference type="EMBL" id="MBP1960886.1"/>
    </source>
</evidence>
<keyword evidence="2" id="KW-1185">Reference proteome</keyword>
<evidence type="ECO:0008006" key="3">
    <source>
        <dbReference type="Google" id="ProtNLM"/>
    </source>
</evidence>
<gene>
    <name evidence="1" type="ORF">J2Z65_000080</name>
</gene>
<evidence type="ECO:0000313" key="2">
    <source>
        <dbReference type="Proteomes" id="UP001519344"/>
    </source>
</evidence>
<proteinExistence type="predicted"/>
<dbReference type="Proteomes" id="UP001519344">
    <property type="component" value="Unassembled WGS sequence"/>
</dbReference>
<organism evidence="1 2">
    <name type="scientific">Paenibacillus aceris</name>
    <dbReference type="NCBI Taxonomy" id="869555"/>
    <lineage>
        <taxon>Bacteria</taxon>
        <taxon>Bacillati</taxon>
        <taxon>Bacillota</taxon>
        <taxon>Bacilli</taxon>
        <taxon>Bacillales</taxon>
        <taxon>Paenibacillaceae</taxon>
        <taxon>Paenibacillus</taxon>
    </lineage>
</organism>
<accession>A0ABS4HQJ8</accession>